<organism evidence="2 3">
    <name type="scientific">Geomobilimonas luticola</name>
    <dbReference type="NCBI Taxonomy" id="1114878"/>
    <lineage>
        <taxon>Bacteria</taxon>
        <taxon>Pseudomonadati</taxon>
        <taxon>Thermodesulfobacteriota</taxon>
        <taxon>Desulfuromonadia</taxon>
        <taxon>Geobacterales</taxon>
        <taxon>Geobacteraceae</taxon>
        <taxon>Geomobilimonas</taxon>
    </lineage>
</organism>
<dbReference type="InterPro" id="IPR036280">
    <property type="entry name" value="Multihaem_cyt_sf"/>
</dbReference>
<sequence length="1539" mass="158018">MALLVQTGIVYAAPITDCAGCHGMPPLDDATRNITTGGFQGNHQTHQPAAAVAGNCGACHGGGVVGYNNAHRDGFIRFSSSINGSPATGAYSRGTFFAQSATPALGTCSNINCHFEKVTPTWGSASFTYTDSATNDCDQCHGAAPSDGNHPVTGQKHAAYYGTTTGSCVKCHSDHTAEANKFAHATSAGNRGLQVLFTAAPNDSGTYSGNVSYPNYLPSKSPARNGTCTNLYCHSPGTKATGVDLPNATATWGGTLDCRGCHKADFNGTAGSDIQTGSHRAHVNGFGVAYNTIKCVTCHAVTATAGMTIATYGNHVDKQVQVAFDNTSSAAAGSYNAQLATPASPSVKAPGSAVGQCSNVYCHSTGQGANGSWPPTYQTPTWGTPATGRCGTCHAVNNDHSGQASVAPVNSGSHTKHLTYTFGIAQEETRCAACHMTSTNQADFSPSACSSNACHAVMNQKHANYEINVGMPDYFGVSATYNGTTKPGDGYNSCVSVYCHSDGQGTPTYAPAVTWGSGTLNCASCHGTAAANGAGGSALSGKHAAHVNNAAAFGTNNSFGCVDCHQKTVADNSTLNATTGTTVHVNKFVDYTGLRAGGSARYNSGTKQCSNIYCHSNGNATSLVYVNPAAWNSATSYGCNGCHGTSNATTGAPDYASGGADSATRNSHTKHVAGAGVTDTTGCATCHYRTVDAAVAGKLRNYSTMHLNGAENVAFKVIAGKTGVYNADTTCSATYCHGTAASPKWGLTVGVPLACNTCHGASNALPGAHAQHWETATLATSYTLTPVNSGNAGSYQFNCSSCHRPGSAYAVHATGPAHANGAGQVFFGYTSATRKGTYTFATTQGNDNGFTWTNGTCASTYCHSNGNGANPVNAAFTWASPNGTLNCGGCHNKAGDATWSGSASHLKHVTAYSGSNTISCGSCHSLTASSNTAVSDKTKHVNKVKDVNFSAWAGGTWSGTTCSNTYCHSTGVNPGAPTHAAISWAAPPTVNCDSCHGGTAANPPASSPHVKHVGTAAGYKFACVKCHARTVKATADSTTFATISSVHLHLNKLKDVAFDSTVNGSWDGTTCSATYCHSKGTGGTSQTGDVRPITAGTNPTWSGTLNCGACHGGGNANGQPEYANNSLKTNSHGKHPTDCSRCHYATTTDGTTIATPANHANRTYDLLQKTGTIFSYTYASNGGTCSGIGVAGAAGRCHFAGNAQWGETLTCDRCHDINTLSGAHKRHVGGLNLATIPFYAYTANQSVGGDTDGVTWKAYSFGCANCHPVDRGVYHANDSVQVQLDNRVGVSKLRSLNPVTAATSKAPGAGDLQCLNIYCHSDGKGNYVTTPAWNTTVSVANRCGLCHGNSPTGDSHAAHTNYASIHEADIYQGPGYSGKLSTSTVSKTHGDPAQSTTISCNICHKDTINFARNKYNSSCSAASCHGNATGNNADALGAARITGLDKHVNGTKDVSFTTVAVKSKAQLRPASYDSTVWTRSAYKGGPTASGSFDTAKTALSNTMFSGGNCSNISCHNGKSVNWTNDYGKAVSCTICHDSL</sequence>
<dbReference type="SUPFAM" id="SSF48695">
    <property type="entry name" value="Multiheme cytochromes"/>
    <property type="match status" value="5"/>
</dbReference>
<dbReference type="Proteomes" id="UP000756860">
    <property type="component" value="Unassembled WGS sequence"/>
</dbReference>
<evidence type="ECO:0000313" key="3">
    <source>
        <dbReference type="Proteomes" id="UP000756860"/>
    </source>
</evidence>
<keyword evidence="1" id="KW-0732">Signal</keyword>
<name>A0ABS5SA85_9BACT</name>
<dbReference type="InterPro" id="IPR051829">
    <property type="entry name" value="Multiheme_Cytochr_ET"/>
</dbReference>
<reference evidence="2 3" key="1">
    <citation type="submission" date="2021-05" db="EMBL/GenBank/DDBJ databases">
        <title>The draft genome of Geobacter luticola JCM 17780.</title>
        <authorList>
            <person name="Xu Z."/>
            <person name="Masuda Y."/>
            <person name="Itoh H."/>
            <person name="Senoo K."/>
        </authorList>
    </citation>
    <scope>NUCLEOTIDE SEQUENCE [LARGE SCALE GENOMIC DNA]</scope>
    <source>
        <strain evidence="2 3">JCM 17780</strain>
    </source>
</reference>
<comment type="caution">
    <text evidence="2">The sequence shown here is derived from an EMBL/GenBank/DDBJ whole genome shotgun (WGS) entry which is preliminary data.</text>
</comment>
<accession>A0ABS5SA85</accession>
<evidence type="ECO:0000313" key="2">
    <source>
        <dbReference type="EMBL" id="MBT0652290.1"/>
    </source>
</evidence>
<evidence type="ECO:0000256" key="1">
    <source>
        <dbReference type="ARBA" id="ARBA00022729"/>
    </source>
</evidence>
<protein>
    <submittedName>
        <fullName evidence="2">CxxxxCH/CxxCH domain-containing protein</fullName>
    </submittedName>
</protein>
<proteinExistence type="predicted"/>
<dbReference type="PANTHER" id="PTHR35038">
    <property type="entry name" value="DISSIMILATORY SULFITE REDUCTASE SIRA"/>
    <property type="match status" value="1"/>
</dbReference>
<dbReference type="EMBL" id="JAHCVK010000001">
    <property type="protein sequence ID" value="MBT0652290.1"/>
    <property type="molecule type" value="Genomic_DNA"/>
</dbReference>
<dbReference type="InterPro" id="IPR010176">
    <property type="entry name" value="C4xCH_C2xCH_motif_GEOSU"/>
</dbReference>
<gene>
    <name evidence="2" type="ORF">KI810_04425</name>
</gene>
<dbReference type="PANTHER" id="PTHR35038:SF6">
    <property type="entry name" value="SURFACE LOCALIZED DECAHEME CYTOCHROME C LIPOPROTEIN"/>
    <property type="match status" value="1"/>
</dbReference>
<keyword evidence="3" id="KW-1185">Reference proteome</keyword>
<dbReference type="NCBIfam" id="TIGR01904">
    <property type="entry name" value="GSu_C4xC__C2xCH"/>
    <property type="match status" value="10"/>
</dbReference>
<dbReference type="Pfam" id="PF09698">
    <property type="entry name" value="GSu_C4xC__C2xCH"/>
    <property type="match status" value="8"/>
</dbReference>